<feature type="signal peptide" evidence="7">
    <location>
        <begin position="1"/>
        <end position="19"/>
    </location>
</feature>
<comment type="similarity">
    <text evidence="7">Belongs to the PGAP3 family.</text>
</comment>
<comment type="caution">
    <text evidence="8">The sequence shown here is derived from an EMBL/GenBank/DDBJ whole genome shotgun (WGS) entry which is preliminary data.</text>
</comment>
<dbReference type="GO" id="GO:0006506">
    <property type="term" value="P:GPI anchor biosynthetic process"/>
    <property type="evidence" value="ECO:0007669"/>
    <property type="project" value="UniProtKB-KW"/>
</dbReference>
<keyword evidence="4 7" id="KW-0732">Signal</keyword>
<feature type="transmembrane region" description="Helical" evidence="7">
    <location>
        <begin position="235"/>
        <end position="256"/>
    </location>
</feature>
<comment type="function">
    <text evidence="7">Involved in the lipid remodeling steps of GPI-anchor maturation.</text>
</comment>
<feature type="transmembrane region" description="Helical" evidence="7">
    <location>
        <begin position="132"/>
        <end position="151"/>
    </location>
</feature>
<feature type="chain" id="PRO_5016484959" description="Post-GPI attachment to proteins factor 3" evidence="7">
    <location>
        <begin position="20"/>
        <end position="341"/>
    </location>
</feature>
<proteinExistence type="inferred from homology"/>
<accession>A0A369JYD6</accession>
<feature type="transmembrane region" description="Helical" evidence="7">
    <location>
        <begin position="309"/>
        <end position="327"/>
    </location>
</feature>
<dbReference type="InterPro" id="IPR007217">
    <property type="entry name" value="Per1-like"/>
</dbReference>
<name>A0A369JYD6_HYPMA</name>
<dbReference type="STRING" id="39966.A0A369JYD6"/>
<dbReference type="PANTHER" id="PTHR13148:SF0">
    <property type="entry name" value="POST-GPI ATTACHMENT TO PROTEINS FACTOR 3"/>
    <property type="match status" value="1"/>
</dbReference>
<keyword evidence="5 7" id="KW-1133">Transmembrane helix</keyword>
<keyword evidence="3 7" id="KW-0812">Transmembrane</keyword>
<dbReference type="Proteomes" id="UP000076154">
    <property type="component" value="Unassembled WGS sequence"/>
</dbReference>
<dbReference type="Pfam" id="PF04080">
    <property type="entry name" value="Per1"/>
    <property type="match status" value="1"/>
</dbReference>
<keyword evidence="6 7" id="KW-0472">Membrane</keyword>
<dbReference type="OrthoDB" id="419770at2759"/>
<comment type="caution">
    <text evidence="7">Lacks conserved residue(s) required for the propagation of feature annotation.</text>
</comment>
<keyword evidence="9" id="KW-1185">Reference proteome</keyword>
<evidence type="ECO:0000256" key="4">
    <source>
        <dbReference type="ARBA" id="ARBA00022729"/>
    </source>
</evidence>
<dbReference type="GO" id="GO:0016788">
    <property type="term" value="F:hydrolase activity, acting on ester bonds"/>
    <property type="evidence" value="ECO:0007669"/>
    <property type="project" value="TreeGrafter"/>
</dbReference>
<protein>
    <recommendedName>
        <fullName evidence="7">Post-GPI attachment to proteins factor 3</fullName>
    </recommendedName>
</protein>
<evidence type="ECO:0000256" key="7">
    <source>
        <dbReference type="RuleBase" id="RU365066"/>
    </source>
</evidence>
<evidence type="ECO:0000313" key="8">
    <source>
        <dbReference type="EMBL" id="RDB26240.1"/>
    </source>
</evidence>
<keyword evidence="7" id="KW-0256">Endoplasmic reticulum</keyword>
<dbReference type="EMBL" id="LUEZ02000040">
    <property type="protein sequence ID" value="RDB26240.1"/>
    <property type="molecule type" value="Genomic_DNA"/>
</dbReference>
<dbReference type="AlphaFoldDB" id="A0A369JYD6"/>
<comment type="subcellular location">
    <subcellularLocation>
        <location evidence="1">Endomembrane system</location>
        <topology evidence="1">Multi-pass membrane protein</topology>
    </subcellularLocation>
    <subcellularLocation>
        <location evidence="7">Endoplasmic reticulum membrane</location>
        <topology evidence="7">Multi-pass membrane protein</topology>
    </subcellularLocation>
</comment>
<dbReference type="InParanoid" id="A0A369JYD6"/>
<feature type="transmembrane region" description="Helical" evidence="7">
    <location>
        <begin position="209"/>
        <end position="229"/>
    </location>
</feature>
<evidence type="ECO:0000313" key="9">
    <source>
        <dbReference type="Proteomes" id="UP000076154"/>
    </source>
</evidence>
<organism evidence="8 9">
    <name type="scientific">Hypsizygus marmoreus</name>
    <name type="common">White beech mushroom</name>
    <name type="synonym">Agaricus marmoreus</name>
    <dbReference type="NCBI Taxonomy" id="39966"/>
    <lineage>
        <taxon>Eukaryota</taxon>
        <taxon>Fungi</taxon>
        <taxon>Dikarya</taxon>
        <taxon>Basidiomycota</taxon>
        <taxon>Agaricomycotina</taxon>
        <taxon>Agaricomycetes</taxon>
        <taxon>Agaricomycetidae</taxon>
        <taxon>Agaricales</taxon>
        <taxon>Tricholomatineae</taxon>
        <taxon>Lyophyllaceae</taxon>
        <taxon>Hypsizygus</taxon>
    </lineage>
</organism>
<dbReference type="GO" id="GO:0005789">
    <property type="term" value="C:endoplasmic reticulum membrane"/>
    <property type="evidence" value="ECO:0007669"/>
    <property type="project" value="UniProtKB-SubCell"/>
</dbReference>
<feature type="transmembrane region" description="Helical" evidence="7">
    <location>
        <begin position="163"/>
        <end position="182"/>
    </location>
</feature>
<evidence type="ECO:0000256" key="6">
    <source>
        <dbReference type="ARBA" id="ARBA00023136"/>
    </source>
</evidence>
<dbReference type="PANTHER" id="PTHR13148">
    <property type="entry name" value="PER1-RELATED"/>
    <property type="match status" value="1"/>
</dbReference>
<evidence type="ECO:0000256" key="1">
    <source>
        <dbReference type="ARBA" id="ARBA00004127"/>
    </source>
</evidence>
<feature type="transmembrane region" description="Helical" evidence="7">
    <location>
        <begin position="277"/>
        <end position="297"/>
    </location>
</feature>
<sequence length="341" mass="39289">MRSNAYFLFVTTLFGIALASSGDRSFEFGNCVELCTTKHCQGPSVSLPLALRLTRWTCEDDCKYSCMHEITDRDVERGIRIQQYYGKWPFWRLAGVQEPASVAFSLLNLWSHVHGAREIQKRIPNAHPMKRFYLIGCVASINAWIWSSVFHTRDLPTTEKLDYFSAALTILYALYCTVVRLFHLYPKTYRSRVTLSSVSSTPHNASRVYTSWSLLCIIVYIVHVSYLTLLPRFDYTYNMAFNLIIGFSHNALWLIYALPTSVVRRFPTQPKSYRPSFVGKAGVFVVLMTAATTLELFDFPPWGRIIDAHSLWHLSTAPIAMLWYTFLIEDALDGSWREQRL</sequence>
<keyword evidence="2 7" id="KW-0337">GPI-anchor biosynthesis</keyword>
<reference evidence="8" key="1">
    <citation type="submission" date="2018-04" db="EMBL/GenBank/DDBJ databases">
        <title>Whole genome sequencing of Hypsizygus marmoreus.</title>
        <authorList>
            <person name="Choi I.-G."/>
            <person name="Min B."/>
            <person name="Kim J.-G."/>
            <person name="Kim S."/>
            <person name="Oh Y.-L."/>
            <person name="Kong W.-S."/>
            <person name="Park H."/>
            <person name="Jeong J."/>
            <person name="Song E.-S."/>
        </authorList>
    </citation>
    <scope>NUCLEOTIDE SEQUENCE [LARGE SCALE GENOMIC DNA]</scope>
    <source>
        <strain evidence="8">51987-8</strain>
    </source>
</reference>
<evidence type="ECO:0000256" key="3">
    <source>
        <dbReference type="ARBA" id="ARBA00022692"/>
    </source>
</evidence>
<dbReference type="FunCoup" id="A0A369JYD6">
    <property type="interactions" value="72"/>
</dbReference>
<gene>
    <name evidence="8" type="ORF">Hypma_006427</name>
</gene>
<evidence type="ECO:0000256" key="5">
    <source>
        <dbReference type="ARBA" id="ARBA00022989"/>
    </source>
</evidence>
<evidence type="ECO:0000256" key="2">
    <source>
        <dbReference type="ARBA" id="ARBA00022502"/>
    </source>
</evidence>